<dbReference type="Pfam" id="PF06445">
    <property type="entry name" value="GyrI-like"/>
    <property type="match status" value="1"/>
</dbReference>
<dbReference type="InterPro" id="IPR010499">
    <property type="entry name" value="AraC_E-bd"/>
</dbReference>
<dbReference type="InterPro" id="IPR029442">
    <property type="entry name" value="GyrI-like"/>
</dbReference>
<organism evidence="2 3">
    <name type="scientific">Jeotgalibacillus marinus</name>
    <dbReference type="NCBI Taxonomy" id="86667"/>
    <lineage>
        <taxon>Bacteria</taxon>
        <taxon>Bacillati</taxon>
        <taxon>Bacillota</taxon>
        <taxon>Bacilli</taxon>
        <taxon>Bacillales</taxon>
        <taxon>Caryophanaceae</taxon>
        <taxon>Jeotgalibacillus</taxon>
    </lineage>
</organism>
<protein>
    <submittedName>
        <fullName evidence="2">GyrI-like domain-containing protein</fullName>
    </submittedName>
</protein>
<sequence length="160" mass="18601">MGNFQLMKKSSFYFIGMRWTGTYEAAVHGEIHSLIQLCKERLAELHLVGDEVDLIGLSYHDRPDGFTYYIGTETSEDQEIPSDMHRIIVPAHHFAVIEHNGQQAWRSYEQLYGWVQEQGYHLNQYGLNHIEVYPMNYDPYKMSPTLLIGVPIKKSPHMVD</sequence>
<name>A0ABV3Q0F6_9BACL</name>
<feature type="domain" description="AraC effector-binding" evidence="1">
    <location>
        <begin position="2"/>
        <end position="153"/>
    </location>
</feature>
<evidence type="ECO:0000259" key="1">
    <source>
        <dbReference type="SMART" id="SM00871"/>
    </source>
</evidence>
<proteinExistence type="predicted"/>
<dbReference type="SUPFAM" id="SSF55136">
    <property type="entry name" value="Probable bacterial effector-binding domain"/>
    <property type="match status" value="1"/>
</dbReference>
<keyword evidence="3" id="KW-1185">Reference proteome</keyword>
<dbReference type="Proteomes" id="UP001556040">
    <property type="component" value="Unassembled WGS sequence"/>
</dbReference>
<dbReference type="InterPro" id="IPR011256">
    <property type="entry name" value="Reg_factor_effector_dom_sf"/>
</dbReference>
<accession>A0ABV3Q0F6</accession>
<dbReference type="RefSeq" id="WP_367778094.1">
    <property type="nucleotide sequence ID" value="NZ_JBFMIA010000001.1"/>
</dbReference>
<gene>
    <name evidence="2" type="ORF">AB1471_03015</name>
</gene>
<evidence type="ECO:0000313" key="3">
    <source>
        <dbReference type="Proteomes" id="UP001556040"/>
    </source>
</evidence>
<dbReference type="EMBL" id="JBFMIA010000001">
    <property type="protein sequence ID" value="MEW9500769.1"/>
    <property type="molecule type" value="Genomic_DNA"/>
</dbReference>
<dbReference type="SMART" id="SM00871">
    <property type="entry name" value="AraC_E_bind"/>
    <property type="match status" value="1"/>
</dbReference>
<reference evidence="2 3" key="1">
    <citation type="journal article" date="1979" name="Int. J. Syst. Evol. Microbiol.">
        <title>Bacillus globisporus subsp. marinus subsp. nov.</title>
        <authorList>
            <person name="Liu H."/>
        </authorList>
    </citation>
    <scope>NUCLEOTIDE SEQUENCE [LARGE SCALE GENOMIC DNA]</scope>
    <source>
        <strain evidence="2 3">DSM 1297</strain>
    </source>
</reference>
<dbReference type="Gene3D" id="3.20.80.10">
    <property type="entry name" value="Regulatory factor, effector binding domain"/>
    <property type="match status" value="1"/>
</dbReference>
<comment type="caution">
    <text evidence="2">The sequence shown here is derived from an EMBL/GenBank/DDBJ whole genome shotgun (WGS) entry which is preliminary data.</text>
</comment>
<evidence type="ECO:0000313" key="2">
    <source>
        <dbReference type="EMBL" id="MEW9500769.1"/>
    </source>
</evidence>